<dbReference type="InterPro" id="IPR003609">
    <property type="entry name" value="Pan_app"/>
</dbReference>
<dbReference type="Proteomes" id="UP000187203">
    <property type="component" value="Unassembled WGS sequence"/>
</dbReference>
<dbReference type="STRING" id="93759.A0A1R3K8R8"/>
<feature type="chain" id="PRO_5013317598" evidence="4">
    <location>
        <begin position="22"/>
        <end position="506"/>
    </location>
</feature>
<comment type="caution">
    <text evidence="7">The sequence shown here is derived from an EMBL/GenBank/DDBJ whole genome shotgun (WGS) entry which is preliminary data.</text>
</comment>
<evidence type="ECO:0000256" key="1">
    <source>
        <dbReference type="ARBA" id="ARBA00022729"/>
    </source>
</evidence>
<dbReference type="InterPro" id="IPR001480">
    <property type="entry name" value="Bulb-type_lectin_dom"/>
</dbReference>
<dbReference type="EMBL" id="AWUE01014498">
    <property type="protein sequence ID" value="OMP03490.1"/>
    <property type="molecule type" value="Genomic_DNA"/>
</dbReference>
<protein>
    <submittedName>
        <fullName evidence="7">S-locus glycoprotein</fullName>
    </submittedName>
</protein>
<evidence type="ECO:0000313" key="8">
    <source>
        <dbReference type="Proteomes" id="UP000187203"/>
    </source>
</evidence>
<evidence type="ECO:0000256" key="2">
    <source>
        <dbReference type="ARBA" id="ARBA00023157"/>
    </source>
</evidence>
<dbReference type="OrthoDB" id="1930390at2759"/>
<dbReference type="PROSITE" id="PS50927">
    <property type="entry name" value="BULB_LECTIN"/>
    <property type="match status" value="1"/>
</dbReference>
<gene>
    <name evidence="7" type="ORF">COLO4_10382</name>
</gene>
<feature type="domain" description="Apple" evidence="6">
    <location>
        <begin position="354"/>
        <end position="437"/>
    </location>
</feature>
<organism evidence="7 8">
    <name type="scientific">Corchorus olitorius</name>
    <dbReference type="NCBI Taxonomy" id="93759"/>
    <lineage>
        <taxon>Eukaryota</taxon>
        <taxon>Viridiplantae</taxon>
        <taxon>Streptophyta</taxon>
        <taxon>Embryophyta</taxon>
        <taxon>Tracheophyta</taxon>
        <taxon>Spermatophyta</taxon>
        <taxon>Magnoliopsida</taxon>
        <taxon>eudicotyledons</taxon>
        <taxon>Gunneridae</taxon>
        <taxon>Pentapetalae</taxon>
        <taxon>rosids</taxon>
        <taxon>malvids</taxon>
        <taxon>Malvales</taxon>
        <taxon>Malvaceae</taxon>
        <taxon>Grewioideae</taxon>
        <taxon>Apeibeae</taxon>
        <taxon>Corchorus</taxon>
    </lineage>
</organism>
<sequence length="506" mass="55816">MALATSSLIFFLLLLPLLTIAQTTNGRVSVGESLTASKTSSSWLSPSEDFAFGFHQPDKNKDLFLLSIWFEKIPAKTLVWWCVDKNESPVLVPPGSAIKLTAEKGLVLSHPGGAELWKSDIAMQEVAYGVMYDSGNFAIESRNSDKLWQSFDQPTDTLLPTQIMVINGQLFSRKNESNFSQGKFRLGLLENGNLDLNSVNLPTKLVYEEAYYSSGTNDSANSSNSGFRLIFNESGDVYVLRRNRQRSSIGIGAALPTPSSDYYQRLTLDFDGVFAQYSYPKKTTGSGTNWSTVWSLPENICSRFGQIGSGACGFSSICRLNDKGRPSCECPPGFSLLDPNDSYGNCKRNGELDCDEQISPEDAYDFKVLPGVNFAGNDYELYAPNYDMQHCRTACLHDCTCVIAVYYEGRCWKKRLPISNGRYDSSDKGMALVKVRKGDLPPTLPKFPKAGGDKKQQIFNITGSILLVKLLTTSPSPVFRLDYSGIVPIYGGIPPLISLSQYGNHV</sequence>
<evidence type="ECO:0000256" key="4">
    <source>
        <dbReference type="SAM" id="SignalP"/>
    </source>
</evidence>
<feature type="signal peptide" evidence="4">
    <location>
        <begin position="1"/>
        <end position="21"/>
    </location>
</feature>
<evidence type="ECO:0000259" key="6">
    <source>
        <dbReference type="PROSITE" id="PS50948"/>
    </source>
</evidence>
<keyword evidence="1 4" id="KW-0732">Signal</keyword>
<dbReference type="FunFam" id="2.90.10.10:FF:000013">
    <property type="entry name" value="G-type lectin S-receptor-like serine/threonine-protein kinase LECRK1"/>
    <property type="match status" value="1"/>
</dbReference>
<dbReference type="PANTHER" id="PTHR47976:SF15">
    <property type="entry name" value="G-TYPE LECTIN S-RECEPTOR-LIKE SERINE_THREONINE-PROTEIN KINASE RLK1"/>
    <property type="match status" value="1"/>
</dbReference>
<dbReference type="AlphaFoldDB" id="A0A1R3K8R8"/>
<dbReference type="SMART" id="SM00108">
    <property type="entry name" value="B_lectin"/>
    <property type="match status" value="1"/>
</dbReference>
<name>A0A1R3K8R8_9ROSI</name>
<proteinExistence type="predicted"/>
<keyword evidence="8" id="KW-1185">Reference proteome</keyword>
<dbReference type="PROSITE" id="PS50948">
    <property type="entry name" value="PAN"/>
    <property type="match status" value="1"/>
</dbReference>
<dbReference type="InterPro" id="IPR051343">
    <property type="entry name" value="G-type_lectin_kinases/EP1-like"/>
</dbReference>
<dbReference type="GO" id="GO:0048544">
    <property type="term" value="P:recognition of pollen"/>
    <property type="evidence" value="ECO:0007669"/>
    <property type="project" value="InterPro"/>
</dbReference>
<reference evidence="8" key="1">
    <citation type="submission" date="2013-09" db="EMBL/GenBank/DDBJ databases">
        <title>Corchorus olitorius genome sequencing.</title>
        <authorList>
            <person name="Alam M."/>
            <person name="Haque M.S."/>
            <person name="Islam M.S."/>
            <person name="Emdad E.M."/>
            <person name="Islam M.M."/>
            <person name="Ahmed B."/>
            <person name="Halim A."/>
            <person name="Hossen Q.M.M."/>
            <person name="Hossain M.Z."/>
            <person name="Ahmed R."/>
            <person name="Khan M.M."/>
            <person name="Islam R."/>
            <person name="Rashid M.M."/>
            <person name="Khan S.A."/>
            <person name="Rahman M.S."/>
            <person name="Alam M."/>
            <person name="Yahiya A.S."/>
            <person name="Khan M.S."/>
            <person name="Azam M.S."/>
            <person name="Haque T."/>
            <person name="Lashkar M.Z.H."/>
            <person name="Akhand A.I."/>
            <person name="Morshed G."/>
            <person name="Roy S."/>
            <person name="Uddin K.S."/>
            <person name="Rabeya T."/>
            <person name="Hossain A.S."/>
            <person name="Chowdhury A."/>
            <person name="Snigdha A.R."/>
            <person name="Mortoza M.S."/>
            <person name="Matin S.A."/>
            <person name="Hoque S.M.E."/>
            <person name="Islam M.K."/>
            <person name="Roy D.K."/>
            <person name="Haider R."/>
            <person name="Moosa M.M."/>
            <person name="Elias S.M."/>
            <person name="Hasan A.M."/>
            <person name="Jahan S."/>
            <person name="Shafiuddin M."/>
            <person name="Mahmood N."/>
            <person name="Shommy N.S."/>
        </authorList>
    </citation>
    <scope>NUCLEOTIDE SEQUENCE [LARGE SCALE GENOMIC DNA]</scope>
    <source>
        <strain evidence="8">cv. O-4</strain>
    </source>
</reference>
<dbReference type="InterPro" id="IPR036426">
    <property type="entry name" value="Bulb-type_lectin_dom_sf"/>
</dbReference>
<dbReference type="Gene3D" id="2.90.10.10">
    <property type="entry name" value="Bulb-type lectin domain"/>
    <property type="match status" value="2"/>
</dbReference>
<dbReference type="InterPro" id="IPR000858">
    <property type="entry name" value="S_locus_glycoprot_dom"/>
</dbReference>
<keyword evidence="3" id="KW-0325">Glycoprotein</keyword>
<evidence type="ECO:0000313" key="7">
    <source>
        <dbReference type="EMBL" id="OMP03490.1"/>
    </source>
</evidence>
<keyword evidence="2" id="KW-1015">Disulfide bond</keyword>
<dbReference type="FunFam" id="2.90.10.30:FF:000001">
    <property type="entry name" value="Serine/threonine-protein kinase"/>
    <property type="match status" value="1"/>
</dbReference>
<dbReference type="Pfam" id="PF00954">
    <property type="entry name" value="S_locus_glycop"/>
    <property type="match status" value="1"/>
</dbReference>
<evidence type="ECO:0000256" key="3">
    <source>
        <dbReference type="ARBA" id="ARBA00023180"/>
    </source>
</evidence>
<dbReference type="Pfam" id="PF01453">
    <property type="entry name" value="B_lectin"/>
    <property type="match status" value="1"/>
</dbReference>
<accession>A0A1R3K8R8</accession>
<evidence type="ECO:0000259" key="5">
    <source>
        <dbReference type="PROSITE" id="PS50927"/>
    </source>
</evidence>
<feature type="domain" description="Bulb-type lectin" evidence="5">
    <location>
        <begin position="25"/>
        <end position="152"/>
    </location>
</feature>
<dbReference type="PANTHER" id="PTHR47976">
    <property type="entry name" value="G-TYPE LECTIN S-RECEPTOR-LIKE SERINE/THREONINE-PROTEIN KINASE SD2-5"/>
    <property type="match status" value="1"/>
</dbReference>
<dbReference type="SUPFAM" id="SSF51110">
    <property type="entry name" value="alpha-D-mannose-specific plant lectins"/>
    <property type="match status" value="1"/>
</dbReference>